<gene>
    <name evidence="2" type="ORF">F3B98_31845</name>
</gene>
<keyword evidence="2" id="KW-0121">Carboxypeptidase</keyword>
<dbReference type="AlphaFoldDB" id="A0A642C2T8"/>
<organism evidence="2 3">
    <name type="scientific">Bacteroides ovatus</name>
    <dbReference type="NCBI Taxonomy" id="28116"/>
    <lineage>
        <taxon>Bacteria</taxon>
        <taxon>Pseudomonadati</taxon>
        <taxon>Bacteroidota</taxon>
        <taxon>Bacteroidia</taxon>
        <taxon>Bacteroidales</taxon>
        <taxon>Bacteroidaceae</taxon>
        <taxon>Bacteroides</taxon>
    </lineage>
</organism>
<dbReference type="Pfam" id="PF13715">
    <property type="entry name" value="CarbopepD_reg_2"/>
    <property type="match status" value="1"/>
</dbReference>
<feature type="chain" id="PRO_5024786880" evidence="1">
    <location>
        <begin position="21"/>
        <end position="193"/>
    </location>
</feature>
<keyword evidence="1" id="KW-0732">Signal</keyword>
<evidence type="ECO:0000313" key="3">
    <source>
        <dbReference type="Proteomes" id="UP000435985"/>
    </source>
</evidence>
<sequence length="193" mass="21496">MMKQSIAFALICSFTISLWAQTFKGRVVDLAGNPIPYAALYLKELKTGFTTDDNGCFQTSLPAGQYTCEVSSLGFAGQTFSFSISAGDVEKNIVLSEQIYSLREVNVVKGVEDPAYSVMRKAIANAPYYRTQVKGFRAGTYLKGTGKMKTIPAILKLSKEVRKESKEFPDGQNLSYFRQESMDWLERLAFLCV</sequence>
<evidence type="ECO:0000313" key="2">
    <source>
        <dbReference type="EMBL" id="KAA4648434.1"/>
    </source>
</evidence>
<keyword evidence="2" id="KW-0645">Protease</keyword>
<dbReference type="GO" id="GO:0004180">
    <property type="term" value="F:carboxypeptidase activity"/>
    <property type="evidence" value="ECO:0007669"/>
    <property type="project" value="UniProtKB-KW"/>
</dbReference>
<dbReference type="Proteomes" id="UP000435985">
    <property type="component" value="Unassembled WGS sequence"/>
</dbReference>
<accession>A0A642C2T8</accession>
<keyword evidence="2" id="KW-0378">Hydrolase</keyword>
<reference evidence="2 3" key="1">
    <citation type="journal article" date="2019" name="Nat. Med.">
        <title>A library of human gut bacterial isolates paired with longitudinal multiomics data enables mechanistic microbiome research.</title>
        <authorList>
            <person name="Poyet M."/>
            <person name="Groussin M."/>
            <person name="Gibbons S.M."/>
            <person name="Avila-Pacheco J."/>
            <person name="Jiang X."/>
            <person name="Kearney S.M."/>
            <person name="Perrotta A.R."/>
            <person name="Berdy B."/>
            <person name="Zhao S."/>
            <person name="Lieberman T.D."/>
            <person name="Swanson P.K."/>
            <person name="Smith M."/>
            <person name="Roesemann S."/>
            <person name="Alexander J.E."/>
            <person name="Rich S.A."/>
            <person name="Livny J."/>
            <person name="Vlamakis H."/>
            <person name="Clish C."/>
            <person name="Bullock K."/>
            <person name="Deik A."/>
            <person name="Scott J."/>
            <person name="Pierce K.A."/>
            <person name="Xavier R.J."/>
            <person name="Alm E.J."/>
        </authorList>
    </citation>
    <scope>NUCLEOTIDE SEQUENCE [LARGE SCALE GENOMIC DNA]</scope>
    <source>
        <strain evidence="2 3">BIOML-A14</strain>
    </source>
</reference>
<dbReference type="EMBL" id="VWFO01000579">
    <property type="protein sequence ID" value="KAA4648434.1"/>
    <property type="molecule type" value="Genomic_DNA"/>
</dbReference>
<dbReference type="Gene3D" id="2.60.40.1120">
    <property type="entry name" value="Carboxypeptidase-like, regulatory domain"/>
    <property type="match status" value="1"/>
</dbReference>
<feature type="signal peptide" evidence="1">
    <location>
        <begin position="1"/>
        <end position="20"/>
    </location>
</feature>
<comment type="caution">
    <text evidence="2">The sequence shown here is derived from an EMBL/GenBank/DDBJ whole genome shotgun (WGS) entry which is preliminary data.</text>
</comment>
<dbReference type="InterPro" id="IPR008969">
    <property type="entry name" value="CarboxyPept-like_regulatory"/>
</dbReference>
<evidence type="ECO:0000256" key="1">
    <source>
        <dbReference type="SAM" id="SignalP"/>
    </source>
</evidence>
<dbReference type="SUPFAM" id="SSF49464">
    <property type="entry name" value="Carboxypeptidase regulatory domain-like"/>
    <property type="match status" value="1"/>
</dbReference>
<name>A0A642C2T8_BACOV</name>
<proteinExistence type="predicted"/>
<protein>
    <submittedName>
        <fullName evidence="2">Carboxypeptidase-like regulatory domain-containing protein</fullName>
    </submittedName>
</protein>